<organism evidence="3 4">
    <name type="scientific">Aquamicrobium zhengzhouense</name>
    <dbReference type="NCBI Taxonomy" id="2781738"/>
    <lineage>
        <taxon>Bacteria</taxon>
        <taxon>Pseudomonadati</taxon>
        <taxon>Pseudomonadota</taxon>
        <taxon>Alphaproteobacteria</taxon>
        <taxon>Hyphomicrobiales</taxon>
        <taxon>Phyllobacteriaceae</taxon>
        <taxon>Aquamicrobium</taxon>
    </lineage>
</organism>
<evidence type="ECO:0000313" key="4">
    <source>
        <dbReference type="Proteomes" id="UP000601789"/>
    </source>
</evidence>
<name>A0ABS0S776_9HYPH</name>
<dbReference type="PANTHER" id="PTHR30441">
    <property type="entry name" value="DUF748 DOMAIN-CONTAINING PROTEIN"/>
    <property type="match status" value="1"/>
</dbReference>
<dbReference type="EMBL" id="JADGMQ010000001">
    <property type="protein sequence ID" value="MBI1619139.1"/>
    <property type="molecule type" value="Genomic_DNA"/>
</dbReference>
<evidence type="ECO:0000256" key="1">
    <source>
        <dbReference type="SAM" id="MobiDB-lite"/>
    </source>
</evidence>
<dbReference type="RefSeq" id="WP_198473208.1">
    <property type="nucleotide sequence ID" value="NZ_JADGMQ010000001.1"/>
</dbReference>
<feature type="compositionally biased region" description="Basic and acidic residues" evidence="1">
    <location>
        <begin position="1231"/>
        <end position="1246"/>
    </location>
</feature>
<feature type="domain" description="AsmA" evidence="2">
    <location>
        <begin position="4"/>
        <end position="120"/>
    </location>
</feature>
<gene>
    <name evidence="3" type="ORF">IOD40_00465</name>
</gene>
<accession>A0ABS0S776</accession>
<protein>
    <submittedName>
        <fullName evidence="3">AsmA protein</fullName>
    </submittedName>
</protein>
<feature type="compositionally biased region" description="Basic and acidic residues" evidence="1">
    <location>
        <begin position="1167"/>
        <end position="1181"/>
    </location>
</feature>
<keyword evidence="4" id="KW-1185">Reference proteome</keyword>
<evidence type="ECO:0000313" key="3">
    <source>
        <dbReference type="EMBL" id="MBI1619139.1"/>
    </source>
</evidence>
<dbReference type="Proteomes" id="UP000601789">
    <property type="component" value="Unassembled WGS sequence"/>
</dbReference>
<dbReference type="PANTHER" id="PTHR30441:SF4">
    <property type="entry name" value="PROTEIN ASMA"/>
    <property type="match status" value="1"/>
</dbReference>
<dbReference type="InterPro" id="IPR052894">
    <property type="entry name" value="AsmA-related"/>
</dbReference>
<sequence>MFVAIGGLLVLALTAALVGPYFVDWTSYRADFEREAERILGRQVSVRGDASARLLPFPSITFTDVVVAGISPGQPAMTVETFSMDAELAPFMQGNIHIFDMRLVRPSMAIDVAEDGAVDWAVRPSVPLGADHVSLEKLTITEGRAYIRHAASGRTHTLTEVNAELSARSLAGPWRMEGSLRLDGMLTALSVTTGAAEAEGMRIRLRAQPERYPLTLETDGSARVEDGRAQYSGIFRLNASAPGARPSDEKAPPAYRLSGDFDFDHAAITVDGFRMETGPLDDPYVAEGAAEFALGQQPNFFIRADGAQIRFDETVVAAEGGVTFDARLAAIRDALIDLPRPAIPGRIEVALPAVVAGDTTIRDVRLNAEPAGGGWKISSLGATLPGRATLEASGQLSVEDDLGFTGSLLLAVGQPSGFAAWLAHDVDDVIRRLPAAGFSAEVDLTQEQQVLENLELILGTAKFTGTMTSRTPANQKPSIKLQLEGEAVDLEGMSALASIFVNEDGATRHENRDLELELVAGPVSAGDIVAETVDTALRLKDGALEIDRLAISGLEGANVSATGSVKNVGGEPAGTVDATIIAPDLAPLVEAAAAQYPANWLLTRLADSTAGYSGLLEDSSIRVVGTTARAGAVLGLAVSASGDAGGTTFSLAGSASDVLGGLNNSPMKLELTARNDDATALYAIAGVPTLPLGLVGPGNVEFSFEGRLSSGVDAKLAFAGDAMSATFEGQAALMNGNLSTHGAARIEADDLEPWLATAGVSFPRFGYGLPVSATAEVDEQDGLIVISNLRGTFADTQVDGDINAQLDDAGVQLSGEVALSFLELTLISEMLVGSDALQPDGSPWPNAAFATSASMPFTGELGLTVEQLSAAGWQANDARFLLNLRSDGASLSNFAAEAYGGQVSGNADFANNDGTGLMSGQIRVAGADTTALFGDTGLTGVVELATTFSASGKSIDGLVASLAGSGSMHLDGAAISNVAPDAFDGLLRAADERGREIDADTTKSIAEDHIRKGSFPVDEADVAFTIANGTLRAPPVRLQASGAILSVDAQADLRQRTLAANALLTYDAGNNSLAGSEPAIRFSAIGPLENIQVSTDTDPLRQFFTQRALEKEQERTEAMQAALLERQRLRREVRYYSSLEEERLRAEQELEQTRNEAERLERMQRQFEKDAVQRRSSERTETAPLVPVEPWTIRDNQDDASRASAEESAEQPAESGSPRSLDEFVPVLPERAPREVSGEPSERENGAEFSFDAIQKVIEEAQ</sequence>
<proteinExistence type="predicted"/>
<feature type="region of interest" description="Disordered" evidence="1">
    <location>
        <begin position="1167"/>
        <end position="1251"/>
    </location>
</feature>
<reference evidence="3 4" key="1">
    <citation type="submission" date="2020-10" db="EMBL/GenBank/DDBJ databases">
        <title>Aquamicrobium zhengzhouensis sp. nov., a exopolysaccharide producing bacterium isolated from farmland soil.</title>
        <authorList>
            <person name="Wang X."/>
        </authorList>
    </citation>
    <scope>NUCLEOTIDE SEQUENCE [LARGE SCALE GENOMIC DNA]</scope>
    <source>
        <strain evidence="4">cd-1</strain>
    </source>
</reference>
<dbReference type="InterPro" id="IPR007844">
    <property type="entry name" value="AsmA"/>
</dbReference>
<dbReference type="PIRSF" id="PIRSF034039">
    <property type="entry name" value="UCP034039"/>
    <property type="match status" value="1"/>
</dbReference>
<evidence type="ECO:0000259" key="2">
    <source>
        <dbReference type="Pfam" id="PF05170"/>
    </source>
</evidence>
<dbReference type="Pfam" id="PF05170">
    <property type="entry name" value="AsmA"/>
    <property type="match status" value="1"/>
</dbReference>
<dbReference type="InterPro" id="IPR017023">
    <property type="entry name" value="UCP034039"/>
</dbReference>
<comment type="caution">
    <text evidence="3">The sequence shown here is derived from an EMBL/GenBank/DDBJ whole genome shotgun (WGS) entry which is preliminary data.</text>
</comment>
<feature type="compositionally biased region" description="Basic and acidic residues" evidence="1">
    <location>
        <begin position="1195"/>
        <end position="1205"/>
    </location>
</feature>